<protein>
    <submittedName>
        <fullName evidence="1">2526_t:CDS:1</fullName>
    </submittedName>
</protein>
<evidence type="ECO:0000313" key="1">
    <source>
        <dbReference type="EMBL" id="CAG8483819.1"/>
    </source>
</evidence>
<organism evidence="1 2">
    <name type="scientific">Racocetra fulgida</name>
    <dbReference type="NCBI Taxonomy" id="60492"/>
    <lineage>
        <taxon>Eukaryota</taxon>
        <taxon>Fungi</taxon>
        <taxon>Fungi incertae sedis</taxon>
        <taxon>Mucoromycota</taxon>
        <taxon>Glomeromycotina</taxon>
        <taxon>Glomeromycetes</taxon>
        <taxon>Diversisporales</taxon>
        <taxon>Gigasporaceae</taxon>
        <taxon>Racocetra</taxon>
    </lineage>
</organism>
<reference evidence="1" key="1">
    <citation type="submission" date="2021-06" db="EMBL/GenBank/DDBJ databases">
        <authorList>
            <person name="Kallberg Y."/>
            <person name="Tangrot J."/>
            <person name="Rosling A."/>
        </authorList>
    </citation>
    <scope>NUCLEOTIDE SEQUENCE</scope>
    <source>
        <strain evidence="1">IN212</strain>
    </source>
</reference>
<proteinExistence type="predicted"/>
<feature type="non-terminal residue" evidence="1">
    <location>
        <position position="152"/>
    </location>
</feature>
<dbReference type="EMBL" id="CAJVPZ010001080">
    <property type="protein sequence ID" value="CAG8483819.1"/>
    <property type="molecule type" value="Genomic_DNA"/>
</dbReference>
<comment type="caution">
    <text evidence="1">The sequence shown here is derived from an EMBL/GenBank/DDBJ whole genome shotgun (WGS) entry which is preliminary data.</text>
</comment>
<dbReference type="OrthoDB" id="510307at2759"/>
<accession>A0A9N8WEF7</accession>
<dbReference type="AlphaFoldDB" id="A0A9N8WEF7"/>
<evidence type="ECO:0000313" key="2">
    <source>
        <dbReference type="Proteomes" id="UP000789396"/>
    </source>
</evidence>
<name>A0A9N8WEF7_9GLOM</name>
<sequence length="152" mass="17249">TALDDNKEKIDILKRISKFAIVTLGVDFSRLNFSQEEIKAIHKLVLAGSINDRNENGQLFLKPYSQEYIECLIPLSKFLKEAVDDPSFYVTVGPYEVYTESSALVEGFAAHMQDIEDIENNLPVPDEYKNKDLKTPKIIVVNYHLSLEILVG</sequence>
<keyword evidence="2" id="KW-1185">Reference proteome</keyword>
<gene>
    <name evidence="1" type="ORF">RFULGI_LOCUS1662</name>
</gene>
<dbReference type="Proteomes" id="UP000789396">
    <property type="component" value="Unassembled WGS sequence"/>
</dbReference>